<evidence type="ECO:0000256" key="2">
    <source>
        <dbReference type="ARBA" id="ARBA00022801"/>
    </source>
</evidence>
<comment type="caution">
    <text evidence="4">The sequence shown here is derived from an EMBL/GenBank/DDBJ whole genome shotgun (WGS) entry which is preliminary data.</text>
</comment>
<dbReference type="InterPro" id="IPR002410">
    <property type="entry name" value="Peptidase_S33"/>
</dbReference>
<comment type="similarity">
    <text evidence="1">Belongs to the peptidase S33 family.</text>
</comment>
<dbReference type="InterPro" id="IPR050228">
    <property type="entry name" value="Carboxylesterase_BioH"/>
</dbReference>
<dbReference type="Pfam" id="PF00561">
    <property type="entry name" value="Abhydrolase_1"/>
    <property type="match status" value="1"/>
</dbReference>
<organism evidence="4 5">
    <name type="scientific">Coleophoma crateriformis</name>
    <dbReference type="NCBI Taxonomy" id="565419"/>
    <lineage>
        <taxon>Eukaryota</taxon>
        <taxon>Fungi</taxon>
        <taxon>Dikarya</taxon>
        <taxon>Ascomycota</taxon>
        <taxon>Pezizomycotina</taxon>
        <taxon>Leotiomycetes</taxon>
        <taxon>Helotiales</taxon>
        <taxon>Dermateaceae</taxon>
        <taxon>Coleophoma</taxon>
    </lineage>
</organism>
<dbReference type="NCBIfam" id="TIGR01250">
    <property type="entry name" value="pro_imino_pep_2"/>
    <property type="match status" value="1"/>
</dbReference>
<name>A0A3D8R7M3_9HELO</name>
<dbReference type="GO" id="GO:0006508">
    <property type="term" value="P:proteolysis"/>
    <property type="evidence" value="ECO:0007669"/>
    <property type="project" value="InterPro"/>
</dbReference>
<dbReference type="PANTHER" id="PTHR43194">
    <property type="entry name" value="HYDROLASE ALPHA/BETA FOLD FAMILY"/>
    <property type="match status" value="1"/>
</dbReference>
<dbReference type="OrthoDB" id="190201at2759"/>
<sequence length="307" mass="34655">MTAPETQGNEGFAKFDVPAAGKECQTWYSVYGDLKAGARPLVCLHGGPGIPHDYISPIKNLAAAYSIPVVMYDQLGCGRSTHLQEKNGDEAFWTVELFLAELDNLLVHLGIRDDYDLLGQSWGGMLGSEHAIRQPKGLNKLIIADSPASIELWLEAAAKLRAELPQDVQDTLTKHEQNGTTDSEEYEEAMMVFYDRHACRIKPMPKELERSFAYLKEDNTVYNTMNGPSEFHVIGSLKTFSVIDRVHQIKVPTLLINGKYDEATDEVMEPFFKNIEKVRWIKFAESSHMPQLEEAEEYLKVLNNFLK</sequence>
<accession>A0A3D8R7M3</accession>
<dbReference type="Gene3D" id="3.40.50.1820">
    <property type="entry name" value="alpha/beta hydrolase"/>
    <property type="match status" value="1"/>
</dbReference>
<dbReference type="SUPFAM" id="SSF53474">
    <property type="entry name" value="alpha/beta-Hydrolases"/>
    <property type="match status" value="1"/>
</dbReference>
<dbReference type="PRINTS" id="PR00793">
    <property type="entry name" value="PROAMNOPTASE"/>
</dbReference>
<reference evidence="4 5" key="1">
    <citation type="journal article" date="2018" name="IMA Fungus">
        <title>IMA Genome-F 9: Draft genome sequence of Annulohypoxylon stygium, Aspergillus mulundensis, Berkeleyomyces basicola (syn. Thielaviopsis basicola), Ceratocystis smalleyi, two Cercospora beticola strains, Coleophoma cylindrospora, Fusarium fracticaudum, Phialophora cf. hyalina, and Morchella septimelata.</title>
        <authorList>
            <person name="Wingfield B.D."/>
            <person name="Bills G.F."/>
            <person name="Dong Y."/>
            <person name="Huang W."/>
            <person name="Nel W.J."/>
            <person name="Swalarsk-Parry B.S."/>
            <person name="Vaghefi N."/>
            <person name="Wilken P.M."/>
            <person name="An Z."/>
            <person name="de Beer Z.W."/>
            <person name="De Vos L."/>
            <person name="Chen L."/>
            <person name="Duong T.A."/>
            <person name="Gao Y."/>
            <person name="Hammerbacher A."/>
            <person name="Kikkert J.R."/>
            <person name="Li Y."/>
            <person name="Li H."/>
            <person name="Li K."/>
            <person name="Li Q."/>
            <person name="Liu X."/>
            <person name="Ma X."/>
            <person name="Naidoo K."/>
            <person name="Pethybridge S.J."/>
            <person name="Sun J."/>
            <person name="Steenkamp E.T."/>
            <person name="van der Nest M.A."/>
            <person name="van Wyk S."/>
            <person name="Wingfield M.J."/>
            <person name="Xiong C."/>
            <person name="Yue Q."/>
            <person name="Zhang X."/>
        </authorList>
    </citation>
    <scope>NUCLEOTIDE SEQUENCE [LARGE SCALE GENOMIC DNA]</scope>
    <source>
        <strain evidence="4 5">BP5796</strain>
    </source>
</reference>
<evidence type="ECO:0000259" key="3">
    <source>
        <dbReference type="Pfam" id="PF00561"/>
    </source>
</evidence>
<dbReference type="InterPro" id="IPR005945">
    <property type="entry name" value="Pro_imino_pep"/>
</dbReference>
<dbReference type="InterPro" id="IPR029058">
    <property type="entry name" value="AB_hydrolase_fold"/>
</dbReference>
<proteinExistence type="inferred from homology"/>
<gene>
    <name evidence="4" type="ORF">BP5796_08436</name>
</gene>
<keyword evidence="2" id="KW-0378">Hydrolase</keyword>
<feature type="domain" description="AB hydrolase-1" evidence="3">
    <location>
        <begin position="40"/>
        <end position="295"/>
    </location>
</feature>
<protein>
    <recommendedName>
        <fullName evidence="3">AB hydrolase-1 domain-containing protein</fullName>
    </recommendedName>
</protein>
<dbReference type="AlphaFoldDB" id="A0A3D8R7M3"/>
<evidence type="ECO:0000313" key="4">
    <source>
        <dbReference type="EMBL" id="RDW70039.1"/>
    </source>
</evidence>
<evidence type="ECO:0000313" key="5">
    <source>
        <dbReference type="Proteomes" id="UP000256328"/>
    </source>
</evidence>
<dbReference type="EMBL" id="PDLN01000012">
    <property type="protein sequence ID" value="RDW70039.1"/>
    <property type="molecule type" value="Genomic_DNA"/>
</dbReference>
<keyword evidence="5" id="KW-1185">Reference proteome</keyword>
<evidence type="ECO:0000256" key="1">
    <source>
        <dbReference type="ARBA" id="ARBA00010088"/>
    </source>
</evidence>
<dbReference type="PANTHER" id="PTHR43194:SF2">
    <property type="entry name" value="PEROXISOMAL MEMBRANE PROTEIN LPX1"/>
    <property type="match status" value="1"/>
</dbReference>
<dbReference type="GO" id="GO:0008233">
    <property type="term" value="F:peptidase activity"/>
    <property type="evidence" value="ECO:0007669"/>
    <property type="project" value="InterPro"/>
</dbReference>
<dbReference type="InterPro" id="IPR000073">
    <property type="entry name" value="AB_hydrolase_1"/>
</dbReference>
<dbReference type="Proteomes" id="UP000256328">
    <property type="component" value="Unassembled WGS sequence"/>
</dbReference>
<dbReference type="PIRSF" id="PIRSF005539">
    <property type="entry name" value="Pept_S33_TRI_F1"/>
    <property type="match status" value="1"/>
</dbReference>